<keyword evidence="13" id="KW-1185">Reference proteome</keyword>
<feature type="signal peptide" evidence="8">
    <location>
        <begin position="1"/>
        <end position="21"/>
    </location>
</feature>
<feature type="chain" id="PRO_5042462465" evidence="8">
    <location>
        <begin position="22"/>
        <end position="533"/>
    </location>
</feature>
<feature type="transmembrane region" description="Helical" evidence="7">
    <location>
        <begin position="344"/>
        <end position="361"/>
    </location>
</feature>
<dbReference type="InterPro" id="IPR006685">
    <property type="entry name" value="MscS_channel_2nd"/>
</dbReference>
<feature type="domain" description="Mechanosensitive ion channel MscS C-terminal" evidence="10">
    <location>
        <begin position="438"/>
        <end position="522"/>
    </location>
</feature>
<dbReference type="InterPro" id="IPR049278">
    <property type="entry name" value="MS_channel_C"/>
</dbReference>
<evidence type="ECO:0000313" key="13">
    <source>
        <dbReference type="Proteomes" id="UP001297581"/>
    </source>
</evidence>
<dbReference type="Gene3D" id="2.30.30.60">
    <property type="match status" value="1"/>
</dbReference>
<dbReference type="SUPFAM" id="SSF82861">
    <property type="entry name" value="Mechanosensitive channel protein MscS (YggB), transmembrane region"/>
    <property type="match status" value="1"/>
</dbReference>
<dbReference type="InterPro" id="IPR023408">
    <property type="entry name" value="MscS_beta-dom_sf"/>
</dbReference>
<dbReference type="SUPFAM" id="SSF50182">
    <property type="entry name" value="Sm-like ribonucleoproteins"/>
    <property type="match status" value="1"/>
</dbReference>
<evidence type="ECO:0000313" key="12">
    <source>
        <dbReference type="EMBL" id="MCH4296421.1"/>
    </source>
</evidence>
<evidence type="ECO:0000256" key="3">
    <source>
        <dbReference type="ARBA" id="ARBA00022475"/>
    </source>
</evidence>
<feature type="transmembrane region" description="Helical" evidence="7">
    <location>
        <begin position="278"/>
        <end position="301"/>
    </location>
</feature>
<feature type="transmembrane region" description="Helical" evidence="7">
    <location>
        <begin position="206"/>
        <end position="231"/>
    </location>
</feature>
<evidence type="ECO:0000256" key="6">
    <source>
        <dbReference type="ARBA" id="ARBA00023136"/>
    </source>
</evidence>
<dbReference type="GO" id="GO:0005886">
    <property type="term" value="C:plasma membrane"/>
    <property type="evidence" value="ECO:0007669"/>
    <property type="project" value="UniProtKB-SubCell"/>
</dbReference>
<evidence type="ECO:0000256" key="5">
    <source>
        <dbReference type="ARBA" id="ARBA00022989"/>
    </source>
</evidence>
<keyword evidence="6 7" id="KW-0472">Membrane</keyword>
<evidence type="ECO:0000256" key="4">
    <source>
        <dbReference type="ARBA" id="ARBA00022692"/>
    </source>
</evidence>
<comment type="subcellular location">
    <subcellularLocation>
        <location evidence="1">Cell membrane</location>
        <topology evidence="1">Multi-pass membrane protein</topology>
    </subcellularLocation>
</comment>
<feature type="transmembrane region" description="Helical" evidence="7">
    <location>
        <begin position="252"/>
        <end position="272"/>
    </location>
</feature>
<dbReference type="InterPro" id="IPR010920">
    <property type="entry name" value="LSM_dom_sf"/>
</dbReference>
<evidence type="ECO:0000259" key="11">
    <source>
        <dbReference type="Pfam" id="PF21088"/>
    </source>
</evidence>
<feature type="domain" description="Mechanosensitive ion channel MscS" evidence="9">
    <location>
        <begin position="365"/>
        <end position="430"/>
    </location>
</feature>
<sequence>MNRTRWSWLFLLLLAAPQVFANSTLTVVQALDKSSEQAGIEAEVDERYPYRDELERDTPRGALQGFLKSAWDQDYQRAARYLDMRFLPDGMNEAKAPGYARDLQAIIDRNLWIDLDTVNDTPEGNSADNLPSYRDMFARIKVADYDAILYLQRVPDPTIGAVWKVSNATVSQIPVLYEKLGYGPWIEWFIAHIPEGRLFMLNLWEWAFVLAFLTASLLLVIPVTWIARWLLLRTNWQHKEEVGHIITGPLRFFLAILVNKLALMQTTLPVLTKELLDSGLFLMLTLVWLIWALLGLVQSLLRARWVANGNKQAASLLRPLTNFVRILMLMLALLVWLQHLGFNVGAILAGMGIGGIAIALASKQSIENFIGTVTLYSSAPLKVGNLCKLGSLRGTVEEIGLRCTRIRTLDRSVIHIPNAKLAEMEIENISEREKIRFKTDIRLDYDTSAEQIKLITEDIKALLEAHEKINEKPLRVTFKGFGLHGLEVNVFAYVGSTSLPTYQQVAHELNLGIMEIVARHGSKVVPAMAPVAP</sequence>
<dbReference type="InterPro" id="IPR006686">
    <property type="entry name" value="MscS_channel_CS"/>
</dbReference>
<keyword evidence="5 7" id="KW-1133">Transmembrane helix</keyword>
<evidence type="ECO:0000256" key="1">
    <source>
        <dbReference type="ARBA" id="ARBA00004651"/>
    </source>
</evidence>
<dbReference type="Pfam" id="PF21088">
    <property type="entry name" value="MS_channel_1st"/>
    <property type="match status" value="1"/>
</dbReference>
<gene>
    <name evidence="12" type="ORF">MJ923_19115</name>
</gene>
<dbReference type="SUPFAM" id="SSF82689">
    <property type="entry name" value="Mechanosensitive channel protein MscS (YggB), C-terminal domain"/>
    <property type="match status" value="1"/>
</dbReference>
<dbReference type="PROSITE" id="PS01246">
    <property type="entry name" value="UPF0003"/>
    <property type="match status" value="1"/>
</dbReference>
<dbReference type="RefSeq" id="WP_240592459.1">
    <property type="nucleotide sequence ID" value="NZ_JAKUDL010000010.1"/>
</dbReference>
<dbReference type="InterPro" id="IPR049142">
    <property type="entry name" value="MS_channel_1st"/>
</dbReference>
<proteinExistence type="inferred from homology"/>
<dbReference type="Gene3D" id="3.30.70.100">
    <property type="match status" value="1"/>
</dbReference>
<evidence type="ECO:0000256" key="8">
    <source>
        <dbReference type="SAM" id="SignalP"/>
    </source>
</evidence>
<dbReference type="PANTHER" id="PTHR30566:SF5">
    <property type="entry name" value="MECHANOSENSITIVE ION CHANNEL PROTEIN 1, MITOCHONDRIAL-RELATED"/>
    <property type="match status" value="1"/>
</dbReference>
<dbReference type="EMBL" id="JAKUDL010000010">
    <property type="protein sequence ID" value="MCH4296421.1"/>
    <property type="molecule type" value="Genomic_DNA"/>
</dbReference>
<keyword evidence="3" id="KW-1003">Cell membrane</keyword>
<dbReference type="PANTHER" id="PTHR30566">
    <property type="entry name" value="YNAI-RELATED MECHANOSENSITIVE ION CHANNEL"/>
    <property type="match status" value="1"/>
</dbReference>
<accession>A0AAJ1F1N2</accession>
<comment type="caution">
    <text evidence="12">The sequence shown here is derived from an EMBL/GenBank/DDBJ whole genome shotgun (WGS) entry which is preliminary data.</text>
</comment>
<evidence type="ECO:0000259" key="10">
    <source>
        <dbReference type="Pfam" id="PF21082"/>
    </source>
</evidence>
<dbReference type="InterPro" id="IPR011066">
    <property type="entry name" value="MscS_channel_C_sf"/>
</dbReference>
<dbReference type="Pfam" id="PF21082">
    <property type="entry name" value="MS_channel_3rd"/>
    <property type="match status" value="1"/>
</dbReference>
<evidence type="ECO:0000259" key="9">
    <source>
        <dbReference type="Pfam" id="PF00924"/>
    </source>
</evidence>
<reference evidence="12 13" key="1">
    <citation type="submission" date="2022-02" db="EMBL/GenBank/DDBJ databases">
        <title>The genome sequence of Shewanella sp. 3B26.</title>
        <authorList>
            <person name="Du J."/>
        </authorList>
    </citation>
    <scope>NUCLEOTIDE SEQUENCE [LARGE SCALE GENOMIC DNA]</scope>
    <source>
        <strain evidence="12 13">3B26</strain>
    </source>
</reference>
<dbReference type="Pfam" id="PF00924">
    <property type="entry name" value="MS_channel_2nd"/>
    <property type="match status" value="1"/>
</dbReference>
<name>A0AAJ1F1N2_9GAMM</name>
<organism evidence="12 13">
    <name type="scientific">Shewanella zhuhaiensis</name>
    <dbReference type="NCBI Taxonomy" id="2919576"/>
    <lineage>
        <taxon>Bacteria</taxon>
        <taxon>Pseudomonadati</taxon>
        <taxon>Pseudomonadota</taxon>
        <taxon>Gammaproteobacteria</taxon>
        <taxon>Alteromonadales</taxon>
        <taxon>Shewanellaceae</taxon>
        <taxon>Shewanella</taxon>
    </lineage>
</organism>
<comment type="similarity">
    <text evidence="2">Belongs to the MscS (TC 1.A.23) family.</text>
</comment>
<feature type="domain" description="Mechanosensitive ion channel transmembrane helices 2/3" evidence="11">
    <location>
        <begin position="323"/>
        <end position="363"/>
    </location>
</feature>
<dbReference type="AlphaFoldDB" id="A0AAJ1F1N2"/>
<keyword evidence="4 7" id="KW-0812">Transmembrane</keyword>
<protein>
    <submittedName>
        <fullName evidence="12">Mechanosensitive ion channel family protein</fullName>
    </submittedName>
</protein>
<evidence type="ECO:0000256" key="2">
    <source>
        <dbReference type="ARBA" id="ARBA00008017"/>
    </source>
</evidence>
<dbReference type="Proteomes" id="UP001297581">
    <property type="component" value="Unassembled WGS sequence"/>
</dbReference>
<keyword evidence="8" id="KW-0732">Signal</keyword>
<feature type="transmembrane region" description="Helical" evidence="7">
    <location>
        <begin position="322"/>
        <end position="338"/>
    </location>
</feature>
<evidence type="ECO:0000256" key="7">
    <source>
        <dbReference type="SAM" id="Phobius"/>
    </source>
</evidence>
<dbReference type="GO" id="GO:0008381">
    <property type="term" value="F:mechanosensitive monoatomic ion channel activity"/>
    <property type="evidence" value="ECO:0007669"/>
    <property type="project" value="UniProtKB-ARBA"/>
</dbReference>
<dbReference type="Gene3D" id="1.10.287.1260">
    <property type="match status" value="1"/>
</dbReference>
<dbReference type="InterPro" id="IPR011014">
    <property type="entry name" value="MscS_channel_TM-2"/>
</dbReference>